<dbReference type="InterPro" id="IPR036864">
    <property type="entry name" value="Zn2-C6_fun-type_DNA-bd_sf"/>
</dbReference>
<dbReference type="Gene3D" id="4.10.240.10">
    <property type="entry name" value="Zn(2)-C6 fungal-type DNA-binding domain"/>
    <property type="match status" value="1"/>
</dbReference>
<feature type="compositionally biased region" description="Low complexity" evidence="1">
    <location>
        <begin position="641"/>
        <end position="653"/>
    </location>
</feature>
<evidence type="ECO:0000313" key="4">
    <source>
        <dbReference type="Proteomes" id="UP001431209"/>
    </source>
</evidence>
<dbReference type="PROSITE" id="PS50048">
    <property type="entry name" value="ZN2_CY6_FUNGAL_2"/>
    <property type="match status" value="1"/>
</dbReference>
<gene>
    <name evidence="3" type="ORF">AKO1_015695</name>
</gene>
<feature type="domain" description="Zn(2)-C6 fungal-type" evidence="2">
    <location>
        <begin position="13"/>
        <end position="47"/>
    </location>
</feature>
<accession>A0AAW2ZGN4</accession>
<comment type="caution">
    <text evidence="3">The sequence shown here is derived from an EMBL/GenBank/DDBJ whole genome shotgun (WGS) entry which is preliminary data.</text>
</comment>
<dbReference type="InterPro" id="IPR001138">
    <property type="entry name" value="Zn2Cys6_DnaBD"/>
</dbReference>
<dbReference type="GO" id="GO:0008270">
    <property type="term" value="F:zinc ion binding"/>
    <property type="evidence" value="ECO:0007669"/>
    <property type="project" value="InterPro"/>
</dbReference>
<dbReference type="EMBL" id="JAOPGA020001453">
    <property type="protein sequence ID" value="KAL0488605.1"/>
    <property type="molecule type" value="Genomic_DNA"/>
</dbReference>
<dbReference type="AlphaFoldDB" id="A0AAW2ZGN4"/>
<organism evidence="3 4">
    <name type="scientific">Acrasis kona</name>
    <dbReference type="NCBI Taxonomy" id="1008807"/>
    <lineage>
        <taxon>Eukaryota</taxon>
        <taxon>Discoba</taxon>
        <taxon>Heterolobosea</taxon>
        <taxon>Tetramitia</taxon>
        <taxon>Eutetramitia</taxon>
        <taxon>Acrasidae</taxon>
        <taxon>Acrasis</taxon>
    </lineage>
</organism>
<evidence type="ECO:0000256" key="1">
    <source>
        <dbReference type="SAM" id="MobiDB-lite"/>
    </source>
</evidence>
<dbReference type="Proteomes" id="UP001431209">
    <property type="component" value="Unassembled WGS sequence"/>
</dbReference>
<evidence type="ECO:0000259" key="2">
    <source>
        <dbReference type="PROSITE" id="PS50048"/>
    </source>
</evidence>
<dbReference type="CDD" id="cd00067">
    <property type="entry name" value="GAL4"/>
    <property type="match status" value="1"/>
</dbReference>
<feature type="region of interest" description="Disordered" evidence="1">
    <location>
        <begin position="39"/>
        <end position="75"/>
    </location>
</feature>
<keyword evidence="4" id="KW-1185">Reference proteome</keyword>
<protein>
    <submittedName>
        <fullName evidence="3">Transcriptional regulatory protein</fullName>
    </submittedName>
</protein>
<proteinExistence type="predicted"/>
<sequence>MTSLVSGGLAPHACSNCKNGHRRCDRVIPVCSYCNNRSKKKDNTCSYEESSFKDKQPRKKRKKDESPIVMPPQTSVYNNFAPPSAGNANTNDLTFHSFSPIQMPQQFQQPQFHLPQQIQSPQIQSPQIQSPQVNIYPQNIQGNIQGNTNHPFLPPVSGILDSSLSTFMNKKQTPAQPQLNSSIKREPQILKRSEVNQNTTNTFDQTYQTVKRSVLKDQILGMVNKILLIDPSRVEGVLTYADNVVADIPNPSDCLIPTNSELAFIFSLQAVLYKKMHALTLSHSCLQLAKKHTAKEFDGVLSSRLLSCSFLLIGSIYLEENDLDRAEFYCNNVQSYLQKCRLEYNNHPNAPFDANFEFFQQKMLGLILYQLLYVLKDSKNLAQFMKSLMLLHYYSTQSQKMVAYRFDPENYQKSQTKDNPDRFNEYSAVIQGDIDNNTDDFRLNSSVMENVCVKFVEHNKLGQDPKQQDLMETELKNVTIFMVAQAVKLQCLQREGRTNDPEMRKAADQLSSLTTTVCFNFAGTTVVQPVALCMRSHLYFYEKSRSVEDKSNLIDMLNIDLRALKVLSERCKFIPERYSNLLERVQAVINNHQQQATLVQLYASMRTYGMLLGEATCAGKTHYSNIAQNTVNGTSPVTNASPVPSSPSLHESSSSDSMLDLLYGGSFVPQSSPLVNANNDLLDNFFSNNREGFVDSTNDSANWFF</sequence>
<dbReference type="GO" id="GO:0000981">
    <property type="term" value="F:DNA-binding transcription factor activity, RNA polymerase II-specific"/>
    <property type="evidence" value="ECO:0007669"/>
    <property type="project" value="InterPro"/>
</dbReference>
<reference evidence="3 4" key="1">
    <citation type="submission" date="2024-03" db="EMBL/GenBank/DDBJ databases">
        <title>The Acrasis kona genome and developmental transcriptomes reveal deep origins of eukaryotic multicellular pathways.</title>
        <authorList>
            <person name="Sheikh S."/>
            <person name="Fu C.-J."/>
            <person name="Brown M.W."/>
            <person name="Baldauf S.L."/>
        </authorList>
    </citation>
    <scope>NUCLEOTIDE SEQUENCE [LARGE SCALE GENOMIC DNA]</scope>
    <source>
        <strain evidence="3 4">ATCC MYA-3509</strain>
    </source>
</reference>
<name>A0AAW2ZGN4_9EUKA</name>
<evidence type="ECO:0000313" key="3">
    <source>
        <dbReference type="EMBL" id="KAL0488605.1"/>
    </source>
</evidence>
<feature type="region of interest" description="Disordered" evidence="1">
    <location>
        <begin position="634"/>
        <end position="653"/>
    </location>
</feature>
<dbReference type="SUPFAM" id="SSF57701">
    <property type="entry name" value="Zn2/Cys6 DNA-binding domain"/>
    <property type="match status" value="1"/>
</dbReference>